<feature type="transmembrane region" description="Helical" evidence="1">
    <location>
        <begin position="204"/>
        <end position="228"/>
    </location>
</feature>
<feature type="transmembrane region" description="Helical" evidence="1">
    <location>
        <begin position="88"/>
        <end position="106"/>
    </location>
</feature>
<evidence type="ECO:0000256" key="1">
    <source>
        <dbReference type="SAM" id="Phobius"/>
    </source>
</evidence>
<feature type="transmembrane region" description="Helical" evidence="1">
    <location>
        <begin position="134"/>
        <end position="157"/>
    </location>
</feature>
<dbReference type="Proteomes" id="UP000313395">
    <property type="component" value="Unassembled WGS sequence"/>
</dbReference>
<gene>
    <name evidence="2" type="ORF">FHK04_10490</name>
</gene>
<protein>
    <submittedName>
        <fullName evidence="2">DUF975 family protein</fullName>
    </submittedName>
</protein>
<sequence length="288" mass="32077">MALSKIVRGGHNYMLTNKEIRSTAREYLRGNYKMAVINLILITIANSTMQSVVRTLTGESALNMQMTGETLPNWDSVFSMQSSPFQTTLNVVLSIIVSLIIGSMQMGNEWGYLDMLDGTPLSSGHLLKPFENQLFKTLGVLALQAIYVILWSVLLIIPGIMKLYALALSNFIYFDNPDMKTTDILRQSESFMKGKKMRLFQLDLTYFVVYLIPVALFFGVGIAAFNMYAGAATADSDALLYQALLLVGLMLAAFAIFGILTFIVEPRRKAARAVFYSEVLKEENLILG</sequence>
<name>A0A5C5E6K1_9LACT</name>
<proteinExistence type="predicted"/>
<reference evidence="2 3" key="1">
    <citation type="submission" date="2019-06" db="EMBL/GenBank/DDBJ databases">
        <title>Description Trichococcus psychrophilus sp. nov., isolated from a cold spring, by genomic and phenotypic analyses.</title>
        <authorList>
            <person name="Zakharyuk A."/>
        </authorList>
    </citation>
    <scope>NUCLEOTIDE SEQUENCE [LARGE SCALE GENOMIC DNA]</scope>
    <source>
        <strain evidence="2 3">SKBG</strain>
    </source>
</reference>
<dbReference type="InterPro" id="IPR010380">
    <property type="entry name" value="DUF975"/>
</dbReference>
<keyword evidence="3" id="KW-1185">Reference proteome</keyword>
<feature type="transmembrane region" description="Helical" evidence="1">
    <location>
        <begin position="240"/>
        <end position="264"/>
    </location>
</feature>
<dbReference type="PANTHER" id="PTHR40076">
    <property type="entry name" value="MEMBRANE PROTEIN-RELATED"/>
    <property type="match status" value="1"/>
</dbReference>
<organism evidence="2 3">
    <name type="scientific">Trichococcus shcherbakoviae subsp. psychrophilus</name>
    <dbReference type="NCBI Taxonomy" id="2585775"/>
    <lineage>
        <taxon>Bacteria</taxon>
        <taxon>Bacillati</taxon>
        <taxon>Bacillota</taxon>
        <taxon>Bacilli</taxon>
        <taxon>Lactobacillales</taxon>
        <taxon>Carnobacteriaceae</taxon>
        <taxon>Trichococcus</taxon>
    </lineage>
</organism>
<keyword evidence="1" id="KW-0812">Transmembrane</keyword>
<dbReference type="AlphaFoldDB" id="A0A5C5E6K1"/>
<accession>A0A5C5E6K1</accession>
<dbReference type="Pfam" id="PF06161">
    <property type="entry name" value="DUF975"/>
    <property type="match status" value="1"/>
</dbReference>
<evidence type="ECO:0000313" key="3">
    <source>
        <dbReference type="Proteomes" id="UP000313395"/>
    </source>
</evidence>
<evidence type="ECO:0000313" key="2">
    <source>
        <dbReference type="EMBL" id="TNV68623.1"/>
    </source>
</evidence>
<dbReference type="PANTHER" id="PTHR40076:SF1">
    <property type="entry name" value="MEMBRANE PROTEIN"/>
    <property type="match status" value="1"/>
</dbReference>
<comment type="caution">
    <text evidence="2">The sequence shown here is derived from an EMBL/GenBank/DDBJ whole genome shotgun (WGS) entry which is preliminary data.</text>
</comment>
<keyword evidence="1" id="KW-1133">Transmembrane helix</keyword>
<keyword evidence="1" id="KW-0472">Membrane</keyword>
<dbReference type="EMBL" id="VENO01000003">
    <property type="protein sequence ID" value="TNV68623.1"/>
    <property type="molecule type" value="Genomic_DNA"/>
</dbReference>